<evidence type="ECO:0000313" key="2">
    <source>
        <dbReference type="Proteomes" id="UP000176322"/>
    </source>
</evidence>
<accession>A0A1F6BYV1</accession>
<sequence>MFRVIEQVLDTGDSVVVGDFPLDKAEGLARSHNEKRKQPLDSAYWVYDDTSFCVLDHYGRDLISVTI</sequence>
<gene>
    <name evidence="1" type="ORF">A2837_02215</name>
</gene>
<comment type="caution">
    <text evidence="1">The sequence shown here is derived from an EMBL/GenBank/DDBJ whole genome shotgun (WGS) entry which is preliminary data.</text>
</comment>
<dbReference type="Proteomes" id="UP000176322">
    <property type="component" value="Unassembled WGS sequence"/>
</dbReference>
<name>A0A1F6BYV1_9BACT</name>
<protein>
    <submittedName>
        <fullName evidence="1">Uncharacterized protein</fullName>
    </submittedName>
</protein>
<dbReference type="AlphaFoldDB" id="A0A1F6BYV1"/>
<proteinExistence type="predicted"/>
<dbReference type="EMBL" id="MFKO01000002">
    <property type="protein sequence ID" value="OGG41998.1"/>
    <property type="molecule type" value="Genomic_DNA"/>
</dbReference>
<evidence type="ECO:0000313" key="1">
    <source>
        <dbReference type="EMBL" id="OGG41998.1"/>
    </source>
</evidence>
<organism evidence="1 2">
    <name type="scientific">Candidatus Kaiserbacteria bacterium RIFCSPHIGHO2_01_FULL_46_22</name>
    <dbReference type="NCBI Taxonomy" id="1798475"/>
    <lineage>
        <taxon>Bacteria</taxon>
        <taxon>Candidatus Kaiseribacteriota</taxon>
    </lineage>
</organism>
<reference evidence="1 2" key="1">
    <citation type="journal article" date="2016" name="Nat. Commun.">
        <title>Thousands of microbial genomes shed light on interconnected biogeochemical processes in an aquifer system.</title>
        <authorList>
            <person name="Anantharaman K."/>
            <person name="Brown C.T."/>
            <person name="Hug L.A."/>
            <person name="Sharon I."/>
            <person name="Castelle C.J."/>
            <person name="Probst A.J."/>
            <person name="Thomas B.C."/>
            <person name="Singh A."/>
            <person name="Wilkins M.J."/>
            <person name="Karaoz U."/>
            <person name="Brodie E.L."/>
            <person name="Williams K.H."/>
            <person name="Hubbard S.S."/>
            <person name="Banfield J.F."/>
        </authorList>
    </citation>
    <scope>NUCLEOTIDE SEQUENCE [LARGE SCALE GENOMIC DNA]</scope>
</reference>